<dbReference type="InterPro" id="IPR011042">
    <property type="entry name" value="6-blade_b-propeller_TolB-like"/>
</dbReference>
<dbReference type="InterPro" id="IPR011659">
    <property type="entry name" value="WD40"/>
</dbReference>
<evidence type="ECO:0000313" key="4">
    <source>
        <dbReference type="Proteomes" id="UP000076830"/>
    </source>
</evidence>
<protein>
    <submittedName>
        <fullName evidence="3">WD40 domain protein beta Propeller</fullName>
    </submittedName>
</protein>
<dbReference type="Gene3D" id="2.120.10.30">
    <property type="entry name" value="TolB, C-terminal domain"/>
    <property type="match status" value="1"/>
</dbReference>
<reference evidence="3 4" key="1">
    <citation type="submission" date="2016-04" db="EMBL/GenBank/DDBJ databases">
        <title>Complete genome sequence of Dokdonella koreensis DS-123T.</title>
        <authorList>
            <person name="Kim J.F."/>
            <person name="Lee H."/>
            <person name="Kwak M.-J."/>
        </authorList>
    </citation>
    <scope>NUCLEOTIDE SEQUENCE [LARGE SCALE GENOMIC DNA]</scope>
    <source>
        <strain evidence="3 4">DS-123</strain>
    </source>
</reference>
<evidence type="ECO:0000256" key="2">
    <source>
        <dbReference type="SAM" id="SignalP"/>
    </source>
</evidence>
<dbReference type="PATRIC" id="fig|1300342.3.peg.3284"/>
<dbReference type="KEGG" id="dko:I596_3362"/>
<dbReference type="AlphaFoldDB" id="A0A160DY99"/>
<evidence type="ECO:0000256" key="1">
    <source>
        <dbReference type="SAM" id="Phobius"/>
    </source>
</evidence>
<feature type="transmembrane region" description="Helical" evidence="1">
    <location>
        <begin position="457"/>
        <end position="474"/>
    </location>
</feature>
<keyword evidence="1" id="KW-0812">Transmembrane</keyword>
<dbReference type="OrthoDB" id="9815657at2"/>
<dbReference type="SUPFAM" id="SSF69304">
    <property type="entry name" value="Tricorn protease N-terminal domain"/>
    <property type="match status" value="1"/>
</dbReference>
<dbReference type="STRING" id="1300342.I596_3362"/>
<gene>
    <name evidence="3" type="ORF">I596_3362</name>
</gene>
<sequence>MDSNRLLIAVLAASLAGSADAALTVGPPMLETYGYEGEPSYGPCGNAVLSDDAHWLTFSCFSRDIVPGDDNDRYDTFLLDRQTRQTQRVSVDSLGQEHRFDSNRGVASADGRRVVFNSNAKLDPSIPWDYYKLGISNVFLRDLERGTTSLIGLNSRRESERLGTRLVTAHHRREEVLLLSGANLLGEDTNGPLMEDLYVRNWRTAAIELVSTSTEGHQGNCYTQGDSIISDSGRYIVFMSCASNLSDDNPLRTGNLFLRDRWLGTTRRLTRPWTGGEFIASPSYYLDSTAGRIIGDRYVPFGATSGELVPGVGTIQANTYLLDIQTGQIELISRGWDGSTHSAEGWRPSMSADGRYLAFYSRSPDIMVDPGPGPAVYLKDRFTGETVNVTATLARPLYFYFAQVNLSADGSTLAFTWRYDDDAPQPYAGRQLIYTVSIHGTPIAPPEPEPVPATAPMARFAAFVALLLGAWIALRRRRNTT</sequence>
<keyword evidence="1" id="KW-0472">Membrane</keyword>
<evidence type="ECO:0000313" key="3">
    <source>
        <dbReference type="EMBL" id="ANB19351.1"/>
    </source>
</evidence>
<organism evidence="3 4">
    <name type="scientific">Dokdonella koreensis DS-123</name>
    <dbReference type="NCBI Taxonomy" id="1300342"/>
    <lineage>
        <taxon>Bacteria</taxon>
        <taxon>Pseudomonadati</taxon>
        <taxon>Pseudomonadota</taxon>
        <taxon>Gammaproteobacteria</taxon>
        <taxon>Lysobacterales</taxon>
        <taxon>Rhodanobacteraceae</taxon>
        <taxon>Dokdonella</taxon>
    </lineage>
</organism>
<name>A0A160DY99_9GAMM</name>
<dbReference type="RefSeq" id="WP_150132207.1">
    <property type="nucleotide sequence ID" value="NZ_CP015249.1"/>
</dbReference>
<keyword evidence="2" id="KW-0732">Signal</keyword>
<dbReference type="Proteomes" id="UP000076830">
    <property type="component" value="Chromosome"/>
</dbReference>
<proteinExistence type="predicted"/>
<feature type="chain" id="PRO_5007813858" evidence="2">
    <location>
        <begin position="22"/>
        <end position="481"/>
    </location>
</feature>
<feature type="signal peptide" evidence="2">
    <location>
        <begin position="1"/>
        <end position="21"/>
    </location>
</feature>
<accession>A0A160DY99</accession>
<dbReference type="EMBL" id="CP015249">
    <property type="protein sequence ID" value="ANB19351.1"/>
    <property type="molecule type" value="Genomic_DNA"/>
</dbReference>
<dbReference type="Pfam" id="PF07676">
    <property type="entry name" value="PD40"/>
    <property type="match status" value="1"/>
</dbReference>
<keyword evidence="1" id="KW-1133">Transmembrane helix</keyword>
<keyword evidence="4" id="KW-1185">Reference proteome</keyword>